<dbReference type="Proteomes" id="UP000032439">
    <property type="component" value="Unassembled WGS sequence"/>
</dbReference>
<dbReference type="PATRIC" id="fig|316.110.peg.2555"/>
<sequence length="384" mass="42479">MSSPAVATTPEVENMLARNAVVAIGVSGGKDSDACAIATSEYLDRIGHTGARLLIHADLGSVEWRQSLPKCHALGERLGWEVVVVERKAGGMMERWQTRWNNNVERYKNLSCAKLILPWSTPSMRFCTSELKSAVIASYLKKRFKGQEILNVTGIRREESAGRRKADVAKADPRLAQRGAQGFTWNPVIEWKIDEVKAAIARRGLELHEAYTRYGMTRVSCAFCIMSSAADLKASTTCTDNQDIYRTMVELEASSTFAFQSNNWLGDVAPHLLGSELADRLQAAKRAAQLREIAEKKIPLGLEYQKGWPTRLPTMDEAKRLAEVRHTVAGLVGVQAGYLDPAAILERYDELLRTRIDATPAVPVHLAFDSSQANSWGQQAAFGF</sequence>
<keyword evidence="3" id="KW-0614">Plasmid</keyword>
<dbReference type="OrthoDB" id="9794018at2"/>
<dbReference type="InterPro" id="IPR014729">
    <property type="entry name" value="Rossmann-like_a/b/a_fold"/>
</dbReference>
<protein>
    <submittedName>
        <fullName evidence="3">Phosphoadenosine phosphosulfate reductase family protein</fullName>
    </submittedName>
</protein>
<reference evidence="3 5" key="2">
    <citation type="submission" date="2019-12" db="EMBL/GenBank/DDBJ databases">
        <title>Complete genome sequence of Pseudomonas stutzeri.</title>
        <authorList>
            <person name="Lim S.R."/>
            <person name="Kim J.H."/>
        </authorList>
    </citation>
    <scope>NUCLEOTIDE SEQUENCE [LARGE SCALE GENOMIC DNA]</scope>
    <source>
        <strain evidence="3 5">PM101005</strain>
        <plasmid evidence="3">p1_PM101005</plasmid>
        <plasmid evidence="5">p1_pm101005</plasmid>
    </source>
</reference>
<evidence type="ECO:0000259" key="1">
    <source>
        <dbReference type="Pfam" id="PF01507"/>
    </source>
</evidence>
<evidence type="ECO:0000313" key="3">
    <source>
        <dbReference type="EMBL" id="QGZ32824.1"/>
    </source>
</evidence>
<dbReference type="InterPro" id="IPR002500">
    <property type="entry name" value="PAPS_reduct_dom"/>
</dbReference>
<evidence type="ECO:0000313" key="2">
    <source>
        <dbReference type="EMBL" id="KIZ33426.1"/>
    </source>
</evidence>
<accession>A0A0D7DYT6</accession>
<dbReference type="AlphaFoldDB" id="A0A0D7DYT6"/>
<feature type="domain" description="Phosphoadenosine phosphosulphate reductase" evidence="1">
    <location>
        <begin position="26"/>
        <end position="224"/>
    </location>
</feature>
<dbReference type="SUPFAM" id="SSF52402">
    <property type="entry name" value="Adenine nucleotide alpha hydrolases-like"/>
    <property type="match status" value="1"/>
</dbReference>
<gene>
    <name evidence="3" type="ORF">GQA94_22100</name>
    <name evidence="2" type="ORF">LO50_21040</name>
</gene>
<dbReference type="EMBL" id="JXXD01000243">
    <property type="protein sequence ID" value="KIZ33426.1"/>
    <property type="molecule type" value="Genomic_DNA"/>
</dbReference>
<dbReference type="Pfam" id="PF01507">
    <property type="entry name" value="PAPS_reduct"/>
    <property type="match status" value="1"/>
</dbReference>
<dbReference type="RefSeq" id="WP_044316244.1">
    <property type="nucleotide sequence ID" value="NZ_CP046903.1"/>
</dbReference>
<geneLocation type="plasmid" evidence="5">
    <name>p1_pm101005</name>
</geneLocation>
<proteinExistence type="predicted"/>
<dbReference type="Gene3D" id="3.40.50.620">
    <property type="entry name" value="HUPs"/>
    <property type="match status" value="1"/>
</dbReference>
<name>A0A0D7DYT6_STUST</name>
<evidence type="ECO:0000313" key="4">
    <source>
        <dbReference type="Proteomes" id="UP000032439"/>
    </source>
</evidence>
<organism evidence="2 4">
    <name type="scientific">Stutzerimonas stutzeri</name>
    <name type="common">Pseudomonas stutzeri</name>
    <dbReference type="NCBI Taxonomy" id="316"/>
    <lineage>
        <taxon>Bacteria</taxon>
        <taxon>Pseudomonadati</taxon>
        <taxon>Pseudomonadota</taxon>
        <taxon>Gammaproteobacteria</taxon>
        <taxon>Pseudomonadales</taxon>
        <taxon>Pseudomonadaceae</taxon>
        <taxon>Stutzerimonas</taxon>
    </lineage>
</organism>
<geneLocation type="plasmid" evidence="3">
    <name>p1_PM101005</name>
</geneLocation>
<evidence type="ECO:0000313" key="5">
    <source>
        <dbReference type="Proteomes" id="UP000438983"/>
    </source>
</evidence>
<dbReference type="EMBL" id="CP046903">
    <property type="protein sequence ID" value="QGZ32824.1"/>
    <property type="molecule type" value="Genomic_DNA"/>
</dbReference>
<dbReference type="Proteomes" id="UP000438983">
    <property type="component" value="Plasmid p1_PM101005"/>
</dbReference>
<reference evidence="2 4" key="1">
    <citation type="submission" date="2014-11" db="EMBL/GenBank/DDBJ databases">
        <title>Genomics and ecophysiology of heterotrophic nitrogen fixing bacteria isolated from estuarine surface water.</title>
        <authorList>
            <person name="Bentzon-Tilia M."/>
            <person name="Severin I."/>
            <person name="Hansen L.H."/>
            <person name="Riemann L."/>
        </authorList>
    </citation>
    <scope>NUCLEOTIDE SEQUENCE [LARGE SCALE GENOMIC DNA]</scope>
    <source>
        <strain evidence="2 4">BAL361</strain>
    </source>
</reference>
<dbReference type="GO" id="GO:0003824">
    <property type="term" value="F:catalytic activity"/>
    <property type="evidence" value="ECO:0007669"/>
    <property type="project" value="InterPro"/>
</dbReference>